<reference evidence="3 4" key="1">
    <citation type="journal article" date="2007" name="Science">
        <title>The Fusarium graminearum genome reveals a link between localized polymorphism and pathogen specialization.</title>
        <authorList>
            <person name="Cuomo C.A."/>
            <person name="Gueldener U."/>
            <person name="Xu J.-R."/>
            <person name="Trail F."/>
            <person name="Turgeon B.G."/>
            <person name="Di Pietro A."/>
            <person name="Walton J.D."/>
            <person name="Ma L.-J."/>
            <person name="Baker S.E."/>
            <person name="Rep M."/>
            <person name="Adam G."/>
            <person name="Antoniw J."/>
            <person name="Baldwin T."/>
            <person name="Calvo S.E."/>
            <person name="Chang Y.-L."/>
            <person name="DeCaprio D."/>
            <person name="Gale L.R."/>
            <person name="Gnerre S."/>
            <person name="Goswami R.S."/>
            <person name="Hammond-Kosack K."/>
            <person name="Harris L.J."/>
            <person name="Hilburn K."/>
            <person name="Kennell J.C."/>
            <person name="Kroken S."/>
            <person name="Magnuson J.K."/>
            <person name="Mannhaupt G."/>
            <person name="Mauceli E.W."/>
            <person name="Mewes H.-W."/>
            <person name="Mitterbauer R."/>
            <person name="Muehlbauer G."/>
            <person name="Muensterkoetter M."/>
            <person name="Nelson D."/>
            <person name="O'Donnell K."/>
            <person name="Ouellet T."/>
            <person name="Qi W."/>
            <person name="Quesneville H."/>
            <person name="Roncero M.I.G."/>
            <person name="Seong K.-Y."/>
            <person name="Tetko I.V."/>
            <person name="Urban M."/>
            <person name="Waalwijk C."/>
            <person name="Ward T.J."/>
            <person name="Yao J."/>
            <person name="Birren B.W."/>
            <person name="Kistler H.C."/>
        </authorList>
    </citation>
    <scope>NUCLEOTIDE SEQUENCE [LARGE SCALE GENOMIC DNA]</scope>
    <source>
        <strain evidence="4">ATCC MYA-4620 / CBS 123657 / FGSC 9075 / NRRL 31084 / PH-1</strain>
        <strain evidence="3">PH-1 / ATCC MYA-4620 / FGSC 9075 / NRRL 31084</strain>
    </source>
</reference>
<dbReference type="HOGENOM" id="CLU_2776131_0_0_1"/>
<dbReference type="EnsemblFungi" id="CEF73550">
    <property type="protein sequence ID" value="CEF73550"/>
    <property type="gene ID" value="FGRRES_11949"/>
</dbReference>
<organism evidence="2 4">
    <name type="scientific">Gibberella zeae (strain ATCC MYA-4620 / CBS 123657 / FGSC 9075 / NRRL 31084 / PH-1)</name>
    <name type="common">Wheat head blight fungus</name>
    <name type="synonym">Fusarium graminearum</name>
    <dbReference type="NCBI Taxonomy" id="229533"/>
    <lineage>
        <taxon>Eukaryota</taxon>
        <taxon>Fungi</taxon>
        <taxon>Dikarya</taxon>
        <taxon>Ascomycota</taxon>
        <taxon>Pezizomycotina</taxon>
        <taxon>Sordariomycetes</taxon>
        <taxon>Hypocreomycetidae</taxon>
        <taxon>Hypocreales</taxon>
        <taxon>Nectriaceae</taxon>
        <taxon>Fusarium</taxon>
    </lineage>
</organism>
<accession>I1S531</accession>
<evidence type="ECO:0000313" key="4">
    <source>
        <dbReference type="Proteomes" id="UP000070720"/>
    </source>
</evidence>
<keyword evidence="4" id="KW-1185">Reference proteome</keyword>
<reference evidence="3 4" key="2">
    <citation type="journal article" date="2010" name="Nature">
        <title>Comparative genomics reveals mobile pathogenicity chromosomes in Fusarium.</title>
        <authorList>
            <person name="Ma L.J."/>
            <person name="van der Does H.C."/>
            <person name="Borkovich K.A."/>
            <person name="Coleman J.J."/>
            <person name="Daboussi M.J."/>
            <person name="Di Pietro A."/>
            <person name="Dufresne M."/>
            <person name="Freitag M."/>
            <person name="Grabherr M."/>
            <person name="Henrissat B."/>
            <person name="Houterman P.M."/>
            <person name="Kang S."/>
            <person name="Shim W.B."/>
            <person name="Woloshuk C."/>
            <person name="Xie X."/>
            <person name="Xu J.R."/>
            <person name="Antoniw J."/>
            <person name="Baker S.E."/>
            <person name="Bluhm B.H."/>
            <person name="Breakspear A."/>
            <person name="Brown D.W."/>
            <person name="Butchko R.A."/>
            <person name="Chapman S."/>
            <person name="Coulson R."/>
            <person name="Coutinho P.M."/>
            <person name="Danchin E.G."/>
            <person name="Diener A."/>
            <person name="Gale L.R."/>
            <person name="Gardiner D.M."/>
            <person name="Goff S."/>
            <person name="Hammond-Kosack K.E."/>
            <person name="Hilburn K."/>
            <person name="Hua-Van A."/>
            <person name="Jonkers W."/>
            <person name="Kazan K."/>
            <person name="Kodira C.D."/>
            <person name="Koehrsen M."/>
            <person name="Kumar L."/>
            <person name="Lee Y.H."/>
            <person name="Li L."/>
            <person name="Manners J.M."/>
            <person name="Miranda-Saavedra D."/>
            <person name="Mukherjee M."/>
            <person name="Park G."/>
            <person name="Park J."/>
            <person name="Park S.Y."/>
            <person name="Proctor R.H."/>
            <person name="Regev A."/>
            <person name="Ruiz-Roldan M.C."/>
            <person name="Sain D."/>
            <person name="Sakthikumar S."/>
            <person name="Sykes S."/>
            <person name="Schwartz D.C."/>
            <person name="Turgeon B.G."/>
            <person name="Wapinski I."/>
            <person name="Yoder O."/>
            <person name="Young S."/>
            <person name="Zeng Q."/>
            <person name="Zhou S."/>
            <person name="Galagan J."/>
            <person name="Cuomo C.A."/>
            <person name="Kistler H.C."/>
            <person name="Rep M."/>
        </authorList>
    </citation>
    <scope>GENOME REANNOTATION</scope>
    <source>
        <strain evidence="4">ATCC MYA-4620 / CBS 123657 / FGSC 9075 / NRRL 31084 / PH-1</strain>
        <strain evidence="3">PH-1 / ATCC MYA-4620 / FGSC 9075 / NRRL 31084</strain>
    </source>
</reference>
<keyword evidence="1" id="KW-1133">Transmembrane helix</keyword>
<gene>
    <name evidence="2" type="ORF">FGRAMPH1_01T03489</name>
</gene>
<dbReference type="AlphaFoldDB" id="I1S531"/>
<evidence type="ECO:0000256" key="1">
    <source>
        <dbReference type="SAM" id="Phobius"/>
    </source>
</evidence>
<dbReference type="EMBL" id="HG970332">
    <property type="protein sequence ID" value="CEF73550.1"/>
    <property type="molecule type" value="Genomic_DNA"/>
</dbReference>
<feature type="transmembrane region" description="Helical" evidence="1">
    <location>
        <begin position="24"/>
        <end position="42"/>
    </location>
</feature>
<keyword evidence="1" id="KW-0472">Membrane</keyword>
<dbReference type="Proteomes" id="UP000070720">
    <property type="component" value="Chromosome 1"/>
</dbReference>
<reference evidence="2 4" key="3">
    <citation type="journal article" date="2015" name="BMC Genomics">
        <title>The completed genome sequence of the pathogenic ascomycete fungus Fusarium graminearum.</title>
        <authorList>
            <person name="King R."/>
            <person name="Urban M."/>
            <person name="Hammond-Kosack M.C."/>
            <person name="Hassani-Pak K."/>
            <person name="Hammond-Kosack K.E."/>
        </authorList>
    </citation>
    <scope>NUCLEOTIDE SEQUENCE [LARGE SCALE GENOMIC DNA]</scope>
    <source>
        <strain evidence="4">ATCC MYA-4620 / CBS 123657 / FGSC 9075 / NRRL 31084 / PH-1</strain>
        <strain evidence="2">PH-1</strain>
    </source>
</reference>
<reference evidence="3" key="4">
    <citation type="submission" date="2017-01" db="UniProtKB">
        <authorList>
            <consortium name="EnsemblFungi"/>
        </authorList>
    </citation>
    <scope>IDENTIFICATION</scope>
    <source>
        <strain evidence="3">PH-1 / ATCC MYA-4620 / FGSC 9075 / NRRL 31084</strain>
    </source>
</reference>
<name>I1S531_GIBZE</name>
<dbReference type="InParanoid" id="I1S531"/>
<evidence type="ECO:0000313" key="2">
    <source>
        <dbReference type="EMBL" id="CEF73550.1"/>
    </source>
</evidence>
<evidence type="ECO:0000313" key="3">
    <source>
        <dbReference type="EnsemblFungi" id="CEF73550"/>
    </source>
</evidence>
<sequence length="69" mass="7647">MTTLSDDDTPYLCDGDRHGSDCQISAVLFTCTVLYCMGARVAEKKKRPSGQMDVDSSIRELDLCIVSKR</sequence>
<dbReference type="VEuPathDB" id="FungiDB:FGRAMPH1_01G03489"/>
<accession>A0A098D532</accession>
<protein>
    <submittedName>
        <fullName evidence="2">Chromosome 1, complete genome</fullName>
    </submittedName>
</protein>
<keyword evidence="1" id="KW-0812">Transmembrane</keyword>
<proteinExistence type="predicted"/>
<dbReference type="KEGG" id="fgr:FGSG_11949"/>
<dbReference type="RefSeq" id="XP_011317220.1">
    <property type="nucleotide sequence ID" value="XM_011318918.1"/>
</dbReference>